<evidence type="ECO:0000256" key="1">
    <source>
        <dbReference type="ARBA" id="ARBA00006184"/>
    </source>
</evidence>
<feature type="compositionally biased region" description="Polar residues" evidence="3">
    <location>
        <begin position="233"/>
        <end position="253"/>
    </location>
</feature>
<dbReference type="Gene3D" id="3.40.50.300">
    <property type="entry name" value="P-loop containing nucleotide triphosphate hydrolases"/>
    <property type="match status" value="1"/>
</dbReference>
<feature type="region of interest" description="Disordered" evidence="3">
    <location>
        <begin position="1"/>
        <end position="24"/>
    </location>
</feature>
<proteinExistence type="inferred from homology"/>
<dbReference type="InterPro" id="IPR054425">
    <property type="entry name" value="Cdc6_ORC1-like_ATPase_lid"/>
</dbReference>
<feature type="compositionally biased region" description="Low complexity" evidence="3">
    <location>
        <begin position="64"/>
        <end position="114"/>
    </location>
</feature>
<feature type="compositionally biased region" description="Polar residues" evidence="3">
    <location>
        <begin position="290"/>
        <end position="310"/>
    </location>
</feature>
<dbReference type="InterPro" id="IPR003593">
    <property type="entry name" value="AAA+_ATPase"/>
</dbReference>
<dbReference type="InterPro" id="IPR049945">
    <property type="entry name" value="AAA_22"/>
</dbReference>
<evidence type="ECO:0000256" key="2">
    <source>
        <dbReference type="ARBA" id="ARBA00022705"/>
    </source>
</evidence>
<dbReference type="InterPro" id="IPR050311">
    <property type="entry name" value="ORC1/CDC6"/>
</dbReference>
<keyword evidence="2" id="KW-0235">DNA replication</keyword>
<dbReference type="GO" id="GO:0005634">
    <property type="term" value="C:nucleus"/>
    <property type="evidence" value="ECO:0007669"/>
    <property type="project" value="TreeGrafter"/>
</dbReference>
<protein>
    <submittedName>
        <fullName evidence="5">Related to Cell division control protein 18</fullName>
    </submittedName>
</protein>
<sequence length="1018" mass="107898">MPLTRALSARLRSGTHRQPAPAAANNRCEDIVMLKSQAKAAANLDVGVCRTLVAGALAQLNVHSSSKGSSSQSNSSASTTSTLSQPRYVRGSGRFSSRSSNSSRRSILGSSEFGDSSDDENDSQNSLRRLGGCSSRPSAANQPDDSNKENVAPFRCASQDVLEIEARDAQEENAIRRTTRSRRSSLMERQTFAASSAHLCRLSRSSTTSDLQTVSALSMPRTPSRRLSRTTSDQHILRSSPSTRSTAETTPTHRPSALSASGRKRSRNDIEVDAEHPTFPASPLYRLRLQTPTARRSTSQCVDSPSSSRYTPAIVPDEECASYFPDSSQESAQSSLFDTYSIAESSSALTSSCSSDRDVSPPAKTDILRSAGSEKYSSVYAHARALLRYAAGVDPAETEAGLTITNDAVSKLGGHHVKVVGRNSERVAIQLFLQQTFGLFADAPDRATSLNVELDGDSEAACLYVCGLPGTGKTALVRSVLNSLSANAPSSSASPTVPRIAFVNCMTLSHPRLIFGKVLQALGSNAAEGQSDTVAEQALSTLIRDGRQRILIVLDEMDHLLQSRAHQNILYKIFSWTANSSGPSSSGIRDGPACSLIGIANSLDLTERFVPLLASKGASPALLHFRPFEASEIVSVIRDRLSGLQERYNDDDEETDVQERPTPPATVETLALFTLTAVELLAKKIAGATGDLRKALDAARLAIELVEGEQRKKALAALEAERIKAEAVAASPNPAVEDEDNVEMAEHVTATPVSADSKQPTKAAALRATLLRHLTPSTAPKVTPTQILKVLTSVLGSPNLSKVRNLGVHPKLVLLSMLIAQARAEQGLAILGSASSINSAPNSSNSGASTRIADVESTYHAILKAENGLFSPLEGSELLGVFDMLEVNGVIRISSEVENLHPLGHSSGAVLVTNSSVSPSGKRAAKKQLLASSKQVSLAMSADDVQRGITTSAPGHAVESSAAGAGNVAVADTIGRIYAREKDRAVKAKAYHSIAQENARIRQEELGGGRMGVPAGSF</sequence>
<feature type="compositionally biased region" description="Polar residues" evidence="3">
    <location>
        <begin position="135"/>
        <end position="144"/>
    </location>
</feature>
<evidence type="ECO:0000259" key="4">
    <source>
        <dbReference type="PROSITE" id="PS50837"/>
    </source>
</evidence>
<dbReference type="InterPro" id="IPR027417">
    <property type="entry name" value="P-loop_NTPase"/>
</dbReference>
<dbReference type="EMBL" id="HG529609">
    <property type="protein sequence ID" value="CDI54269.1"/>
    <property type="molecule type" value="Genomic_DNA"/>
</dbReference>
<feature type="compositionally biased region" description="Basic and acidic residues" evidence="3">
    <location>
        <begin position="267"/>
        <end position="276"/>
    </location>
</feature>
<dbReference type="AlphaFoldDB" id="A0A077RAN9"/>
<dbReference type="GO" id="GO:0016887">
    <property type="term" value="F:ATP hydrolysis activity"/>
    <property type="evidence" value="ECO:0007669"/>
    <property type="project" value="InterPro"/>
</dbReference>
<dbReference type="PROSITE" id="PS50837">
    <property type="entry name" value="NACHT"/>
    <property type="match status" value="1"/>
</dbReference>
<accession>A0A077RAN9</accession>
<feature type="domain" description="NACHT" evidence="4">
    <location>
        <begin position="461"/>
        <end position="560"/>
    </location>
</feature>
<dbReference type="InterPro" id="IPR007111">
    <property type="entry name" value="NACHT_NTPase"/>
</dbReference>
<dbReference type="GO" id="GO:0051301">
    <property type="term" value="P:cell division"/>
    <property type="evidence" value="ECO:0007669"/>
    <property type="project" value="UniProtKB-KW"/>
</dbReference>
<dbReference type="SUPFAM" id="SSF52540">
    <property type="entry name" value="P-loop containing nucleoside triphosphate hydrolases"/>
    <property type="match status" value="1"/>
</dbReference>
<evidence type="ECO:0000256" key="3">
    <source>
        <dbReference type="SAM" id="MobiDB-lite"/>
    </source>
</evidence>
<dbReference type="GO" id="GO:0006270">
    <property type="term" value="P:DNA replication initiation"/>
    <property type="evidence" value="ECO:0007669"/>
    <property type="project" value="TreeGrafter"/>
</dbReference>
<reference evidence="5" key="1">
    <citation type="journal article" date="2014" name="Genome Biol. Evol.">
        <title>Gene Loss Rather Than Gene Gain Is Associated with a Host Jump from Monocots to Dicots in the Smut Fungus Melanopsichium pennsylvanicum.</title>
        <authorList>
            <person name="Sharma R."/>
            <person name="Mishra B."/>
            <person name="Runge F."/>
            <person name="Thines M."/>
        </authorList>
    </citation>
    <scope>NUCLEOTIDE SEQUENCE</scope>
    <source>
        <strain evidence="5">4</strain>
    </source>
</reference>
<dbReference type="Pfam" id="PF22606">
    <property type="entry name" value="Cdc6-ORC-like_ATPase_lid"/>
    <property type="match status" value="1"/>
</dbReference>
<feature type="compositionally biased region" description="Polar residues" evidence="3">
    <location>
        <begin position="203"/>
        <end position="216"/>
    </location>
</feature>
<dbReference type="GO" id="GO:0033314">
    <property type="term" value="P:mitotic DNA replication checkpoint signaling"/>
    <property type="evidence" value="ECO:0007669"/>
    <property type="project" value="TreeGrafter"/>
</dbReference>
<organism evidence="5">
    <name type="scientific">Melanopsichium pennsylvanicum 4</name>
    <dbReference type="NCBI Taxonomy" id="1398559"/>
    <lineage>
        <taxon>Eukaryota</taxon>
        <taxon>Fungi</taxon>
        <taxon>Dikarya</taxon>
        <taxon>Basidiomycota</taxon>
        <taxon>Ustilaginomycotina</taxon>
        <taxon>Ustilaginomycetes</taxon>
        <taxon>Ustilaginales</taxon>
        <taxon>Ustilaginaceae</taxon>
        <taxon>Melanopsichium</taxon>
    </lineage>
</organism>
<evidence type="ECO:0000313" key="5">
    <source>
        <dbReference type="EMBL" id="CDI54269.1"/>
    </source>
</evidence>
<comment type="similarity">
    <text evidence="1">Belongs to the CDC6/cdc18 family.</text>
</comment>
<dbReference type="SMART" id="SM00382">
    <property type="entry name" value="AAA"/>
    <property type="match status" value="1"/>
</dbReference>
<dbReference type="Pfam" id="PF13401">
    <property type="entry name" value="AAA_22"/>
    <property type="match status" value="1"/>
</dbReference>
<dbReference type="PANTHER" id="PTHR10763:SF26">
    <property type="entry name" value="CELL DIVISION CONTROL PROTEIN 6 HOMOLOG"/>
    <property type="match status" value="1"/>
</dbReference>
<dbReference type="Gene3D" id="1.10.8.60">
    <property type="match status" value="1"/>
</dbReference>
<feature type="region of interest" description="Disordered" evidence="3">
    <location>
        <begin position="64"/>
        <end position="151"/>
    </location>
</feature>
<keyword evidence="5" id="KW-0131">Cell cycle</keyword>
<dbReference type="GO" id="GO:0003688">
    <property type="term" value="F:DNA replication origin binding"/>
    <property type="evidence" value="ECO:0007669"/>
    <property type="project" value="TreeGrafter"/>
</dbReference>
<name>A0A077RAN9_9BASI</name>
<feature type="region of interest" description="Disordered" evidence="3">
    <location>
        <begin position="203"/>
        <end position="312"/>
    </location>
</feature>
<dbReference type="PANTHER" id="PTHR10763">
    <property type="entry name" value="CELL DIVISION CONTROL PROTEIN 6-RELATED"/>
    <property type="match status" value="1"/>
</dbReference>
<keyword evidence="5" id="KW-0132">Cell division</keyword>